<reference evidence="15" key="1">
    <citation type="submission" date="2016-10" db="EMBL/GenBank/DDBJ databases">
        <authorList>
            <person name="Varghese N."/>
            <person name="Submissions S."/>
        </authorList>
    </citation>
    <scope>NUCLEOTIDE SEQUENCE [LARGE SCALE GENOMIC DNA]</scope>
    <source>
        <strain evidence="15">IBRC-M 10761</strain>
    </source>
</reference>
<dbReference type="Pfam" id="PF02767">
    <property type="entry name" value="DNA_pol3_beta_2"/>
    <property type="match status" value="1"/>
</dbReference>
<dbReference type="InterPro" id="IPR022637">
    <property type="entry name" value="DNA_polIII_beta_cen"/>
</dbReference>
<comment type="similarity">
    <text evidence="2 10">Belongs to the beta sliding clamp family.</text>
</comment>
<evidence type="ECO:0000259" key="11">
    <source>
        <dbReference type="Pfam" id="PF00712"/>
    </source>
</evidence>
<evidence type="ECO:0000256" key="5">
    <source>
        <dbReference type="ARBA" id="ARBA00022679"/>
    </source>
</evidence>
<dbReference type="GO" id="GO:0005737">
    <property type="term" value="C:cytoplasm"/>
    <property type="evidence" value="ECO:0007669"/>
    <property type="project" value="UniProtKB-SubCell"/>
</dbReference>
<dbReference type="EMBL" id="FNZH01000005">
    <property type="protein sequence ID" value="SEJ57552.1"/>
    <property type="molecule type" value="Genomic_DNA"/>
</dbReference>
<dbReference type="Gene3D" id="3.10.150.10">
    <property type="entry name" value="DNA Polymerase III, subunit A, domain 2"/>
    <property type="match status" value="1"/>
</dbReference>
<dbReference type="NCBIfam" id="TIGR00663">
    <property type="entry name" value="dnan"/>
    <property type="match status" value="1"/>
</dbReference>
<keyword evidence="8 10" id="KW-0239">DNA-directed DNA polymerase</keyword>
<dbReference type="PIRSF" id="PIRSF000804">
    <property type="entry name" value="DNA_pol_III_b"/>
    <property type="match status" value="1"/>
</dbReference>
<sequence length="374" mass="41546">MKFIVSSSSLLKQLSSINGVVTTNPVVPILENFLFEIKDSKLTVTASDLQTSMITEIEVEAKEDGNIAVPAKILIETLKNLPEQPVTFSIDKDTYSIEISSDNGRYKLAGENATDFPRIPGVSNATTVEMSTEVLSSAIANTIFATSNDELRPAMTGVYINLSDTNTTFVATDGHRLIRYRRVDIASPEAASIIVPRKALNLLKTTLPAENVPVTVEFNSSNAYFKFNTIKMICRLIDERFPDYENVIPMDNNNDMVINRQEFLGSLRRIAIYANKTTHQVRLKLTGSELQISAEDLDFSNEANERLSCEHEGEDIEIGFNAKFLVEMLNNISAKEVTLKFSAPNRAGLILPSDMSENEDILMLVMPVMLSNYV</sequence>
<dbReference type="InterPro" id="IPR022634">
    <property type="entry name" value="DNA_polIII_beta_N"/>
</dbReference>
<dbReference type="PANTHER" id="PTHR30478">
    <property type="entry name" value="DNA POLYMERASE III SUBUNIT BETA"/>
    <property type="match status" value="1"/>
</dbReference>
<evidence type="ECO:0000256" key="3">
    <source>
        <dbReference type="ARBA" id="ARBA00021035"/>
    </source>
</evidence>
<evidence type="ECO:0000256" key="9">
    <source>
        <dbReference type="ARBA" id="ARBA00023125"/>
    </source>
</evidence>
<comment type="function">
    <text evidence="10">Confers DNA tethering and processivity to DNA polymerases and other proteins. Acts as a clamp, forming a ring around DNA (a reaction catalyzed by the clamp-loading complex) which diffuses in an ATP-independent manner freely and bidirectionally along dsDNA. Initially characterized for its ability to contact the catalytic subunit of DNA polymerase III (Pol III), a complex, multichain enzyme responsible for most of the replicative synthesis in bacteria; Pol III exhibits 3'-5' exonuclease proofreading activity. The beta chain is required for initiation of replication as well as for processivity of DNA replication.</text>
</comment>
<dbReference type="AlphaFoldDB" id="A0A1H7A6B5"/>
<keyword evidence="15" id="KW-1185">Reference proteome</keyword>
<dbReference type="InterPro" id="IPR001001">
    <property type="entry name" value="DNA_polIII_beta"/>
</dbReference>
<dbReference type="CDD" id="cd00140">
    <property type="entry name" value="beta_clamp"/>
    <property type="match status" value="1"/>
</dbReference>
<dbReference type="GO" id="GO:0003887">
    <property type="term" value="F:DNA-directed DNA polymerase activity"/>
    <property type="evidence" value="ECO:0007669"/>
    <property type="project" value="UniProtKB-UniRule"/>
</dbReference>
<dbReference type="GO" id="GO:0009360">
    <property type="term" value="C:DNA polymerase III complex"/>
    <property type="evidence" value="ECO:0007669"/>
    <property type="project" value="InterPro"/>
</dbReference>
<comment type="subcellular location">
    <subcellularLocation>
        <location evidence="1 10">Cytoplasm</location>
    </subcellularLocation>
</comment>
<feature type="domain" description="DNA polymerase III beta sliding clamp central" evidence="12">
    <location>
        <begin position="130"/>
        <end position="243"/>
    </location>
</feature>
<dbReference type="Pfam" id="PF00712">
    <property type="entry name" value="DNA_pol3_beta"/>
    <property type="match status" value="1"/>
</dbReference>
<keyword evidence="7 10" id="KW-0235">DNA replication</keyword>
<dbReference type="Pfam" id="PF02768">
    <property type="entry name" value="DNA_pol3_beta_3"/>
    <property type="match status" value="1"/>
</dbReference>
<dbReference type="GO" id="GO:0003677">
    <property type="term" value="F:DNA binding"/>
    <property type="evidence" value="ECO:0007669"/>
    <property type="project" value="UniProtKB-UniRule"/>
</dbReference>
<name>A0A1H7A6B5_9BACT</name>
<comment type="subunit">
    <text evidence="10">Forms a ring-shaped head-to-tail homodimer around DNA.</text>
</comment>
<keyword evidence="6 10" id="KW-0548">Nucleotidyltransferase</keyword>
<keyword evidence="5 10" id="KW-0808">Transferase</keyword>
<evidence type="ECO:0000256" key="8">
    <source>
        <dbReference type="ARBA" id="ARBA00022932"/>
    </source>
</evidence>
<proteinExistence type="inferred from homology"/>
<protein>
    <recommendedName>
        <fullName evidence="3 10">Beta sliding clamp</fullName>
    </recommendedName>
</protein>
<dbReference type="Gene3D" id="3.70.10.10">
    <property type="match status" value="1"/>
</dbReference>
<keyword evidence="4 10" id="KW-0963">Cytoplasm</keyword>
<keyword evidence="9" id="KW-0238">DNA-binding</keyword>
<evidence type="ECO:0000256" key="2">
    <source>
        <dbReference type="ARBA" id="ARBA00010752"/>
    </source>
</evidence>
<evidence type="ECO:0000259" key="12">
    <source>
        <dbReference type="Pfam" id="PF02767"/>
    </source>
</evidence>
<evidence type="ECO:0000256" key="4">
    <source>
        <dbReference type="ARBA" id="ARBA00022490"/>
    </source>
</evidence>
<evidence type="ECO:0000313" key="14">
    <source>
        <dbReference type="EMBL" id="SEJ57552.1"/>
    </source>
</evidence>
<dbReference type="SMART" id="SM00480">
    <property type="entry name" value="POL3Bc"/>
    <property type="match status" value="1"/>
</dbReference>
<dbReference type="PANTHER" id="PTHR30478:SF0">
    <property type="entry name" value="BETA SLIDING CLAMP"/>
    <property type="match status" value="1"/>
</dbReference>
<dbReference type="OrthoDB" id="8421503at2"/>
<gene>
    <name evidence="14" type="ORF">SAMN05192553_105182</name>
</gene>
<dbReference type="GO" id="GO:0008408">
    <property type="term" value="F:3'-5' exonuclease activity"/>
    <property type="evidence" value="ECO:0007669"/>
    <property type="project" value="InterPro"/>
</dbReference>
<dbReference type="InterPro" id="IPR022635">
    <property type="entry name" value="DNA_polIII_beta_C"/>
</dbReference>
<dbReference type="RefSeq" id="WP_092176574.1">
    <property type="nucleotide sequence ID" value="NZ_FNZH01000005.1"/>
</dbReference>
<dbReference type="Proteomes" id="UP000199403">
    <property type="component" value="Unassembled WGS sequence"/>
</dbReference>
<dbReference type="InterPro" id="IPR046938">
    <property type="entry name" value="DNA_clamp_sf"/>
</dbReference>
<evidence type="ECO:0000256" key="1">
    <source>
        <dbReference type="ARBA" id="ARBA00004496"/>
    </source>
</evidence>
<dbReference type="STRING" id="1416801.SAMN05192553_105182"/>
<dbReference type="GO" id="GO:0006271">
    <property type="term" value="P:DNA strand elongation involved in DNA replication"/>
    <property type="evidence" value="ECO:0007669"/>
    <property type="project" value="TreeGrafter"/>
</dbReference>
<feature type="domain" description="DNA polymerase III beta sliding clamp N-terminal" evidence="11">
    <location>
        <begin position="1"/>
        <end position="120"/>
    </location>
</feature>
<evidence type="ECO:0000259" key="13">
    <source>
        <dbReference type="Pfam" id="PF02768"/>
    </source>
</evidence>
<evidence type="ECO:0000313" key="15">
    <source>
        <dbReference type="Proteomes" id="UP000199403"/>
    </source>
</evidence>
<evidence type="ECO:0000256" key="6">
    <source>
        <dbReference type="ARBA" id="ARBA00022695"/>
    </source>
</evidence>
<organism evidence="14 15">
    <name type="scientific">Cyclobacterium xiamenense</name>
    <dbReference type="NCBI Taxonomy" id="1297121"/>
    <lineage>
        <taxon>Bacteria</taxon>
        <taxon>Pseudomonadati</taxon>
        <taxon>Bacteroidota</taxon>
        <taxon>Cytophagia</taxon>
        <taxon>Cytophagales</taxon>
        <taxon>Cyclobacteriaceae</taxon>
        <taxon>Cyclobacterium</taxon>
    </lineage>
</organism>
<accession>A0A1H7A6B5</accession>
<feature type="domain" description="DNA polymerase III beta sliding clamp C-terminal" evidence="13">
    <location>
        <begin position="246"/>
        <end position="368"/>
    </location>
</feature>
<dbReference type="SUPFAM" id="SSF55979">
    <property type="entry name" value="DNA clamp"/>
    <property type="match status" value="3"/>
</dbReference>
<evidence type="ECO:0000256" key="10">
    <source>
        <dbReference type="PIRNR" id="PIRNR000804"/>
    </source>
</evidence>
<evidence type="ECO:0000256" key="7">
    <source>
        <dbReference type="ARBA" id="ARBA00022705"/>
    </source>
</evidence>